<dbReference type="Gene3D" id="1.10.1280.10">
    <property type="entry name" value="Di-copper center containing domain from catechol oxidase"/>
    <property type="match status" value="1"/>
</dbReference>
<feature type="transmembrane region" description="Helical" evidence="2">
    <location>
        <begin position="41"/>
        <end position="63"/>
    </location>
</feature>
<keyword evidence="2" id="KW-1133">Transmembrane helix</keyword>
<keyword evidence="2" id="KW-0472">Membrane</keyword>
<dbReference type="Proteomes" id="UP000481861">
    <property type="component" value="Unassembled WGS sequence"/>
</dbReference>
<gene>
    <name evidence="4" type="ORF">BDV95DRAFT_488915</name>
</gene>
<keyword evidence="2" id="KW-0812">Transmembrane</keyword>
<name>A0A7C8MC86_9PLEO</name>
<evidence type="ECO:0000256" key="2">
    <source>
        <dbReference type="SAM" id="Phobius"/>
    </source>
</evidence>
<dbReference type="PRINTS" id="PR00092">
    <property type="entry name" value="TYROSINASE"/>
</dbReference>
<protein>
    <recommendedName>
        <fullName evidence="3">Tyrosinase copper-binding domain-containing protein</fullName>
    </recommendedName>
</protein>
<evidence type="ECO:0000256" key="1">
    <source>
        <dbReference type="ARBA" id="ARBA00022723"/>
    </source>
</evidence>
<dbReference type="SUPFAM" id="SSF48056">
    <property type="entry name" value="Di-copper centre-containing domain"/>
    <property type="match status" value="1"/>
</dbReference>
<dbReference type="GO" id="GO:0016491">
    <property type="term" value="F:oxidoreductase activity"/>
    <property type="evidence" value="ECO:0007669"/>
    <property type="project" value="InterPro"/>
</dbReference>
<proteinExistence type="predicted"/>
<keyword evidence="1" id="KW-0479">Metal-binding</keyword>
<dbReference type="EMBL" id="JAADJZ010000007">
    <property type="protein sequence ID" value="KAF2873321.1"/>
    <property type="molecule type" value="Genomic_DNA"/>
</dbReference>
<evidence type="ECO:0000259" key="3">
    <source>
        <dbReference type="Pfam" id="PF00264"/>
    </source>
</evidence>
<dbReference type="PANTHER" id="PTHR11474:SF127">
    <property type="entry name" value="TYROSINASE COPPER-BINDING DOMAIN-CONTAINING PROTEIN"/>
    <property type="match status" value="1"/>
</dbReference>
<feature type="domain" description="Tyrosinase copper-binding" evidence="3">
    <location>
        <begin position="121"/>
        <end position="314"/>
    </location>
</feature>
<sequence>MPLPLKGYLPLSNLAQPSCSSSSSPQPSRLSTSLSLSRPPILPALSIAVSATLCILLGFLCGLQSQTPTTAAPSTSNTQWCVHPPTRREWRSLSALEREDYISAVKCLKTRSSRVGQPHSLYDDFPWVHTFVGDNTHDTAAFLPWHRYFIRIYERALQEQCGYNGHLPYWDWTLDWLSIPSSPVFAPSSFGSTGNTTPPTPLTVNFGSCVTDGPFAGLPLLYYREAYTPHCLSRGFLPPDLIASICTPNLRPEVMSDVARQGDFWAFSQALEEGPHIGIPCVIRGDFANMTAPNDPLWWLHHAQLDRLWWQWQHVYPEDRLSQYLGPAIEDRTQNVSLFDVLVFGGLAPDVAVREIMDAETGVLCYRY</sequence>
<organism evidence="4 5">
    <name type="scientific">Massariosphaeria phaeospora</name>
    <dbReference type="NCBI Taxonomy" id="100035"/>
    <lineage>
        <taxon>Eukaryota</taxon>
        <taxon>Fungi</taxon>
        <taxon>Dikarya</taxon>
        <taxon>Ascomycota</taxon>
        <taxon>Pezizomycotina</taxon>
        <taxon>Dothideomycetes</taxon>
        <taxon>Pleosporomycetidae</taxon>
        <taxon>Pleosporales</taxon>
        <taxon>Pleosporales incertae sedis</taxon>
        <taxon>Massariosphaeria</taxon>
    </lineage>
</organism>
<dbReference type="PANTHER" id="PTHR11474">
    <property type="entry name" value="TYROSINASE FAMILY MEMBER"/>
    <property type="match status" value="1"/>
</dbReference>
<dbReference type="OrthoDB" id="6132182at2759"/>
<dbReference type="AlphaFoldDB" id="A0A7C8MC86"/>
<dbReference type="InterPro" id="IPR002227">
    <property type="entry name" value="Tyrosinase_Cu-bd"/>
</dbReference>
<evidence type="ECO:0000313" key="5">
    <source>
        <dbReference type="Proteomes" id="UP000481861"/>
    </source>
</evidence>
<dbReference type="InterPro" id="IPR050316">
    <property type="entry name" value="Tyrosinase/Hemocyanin"/>
</dbReference>
<accession>A0A7C8MC86</accession>
<dbReference type="Pfam" id="PF00264">
    <property type="entry name" value="Tyrosinase"/>
    <property type="match status" value="1"/>
</dbReference>
<dbReference type="GO" id="GO:0046872">
    <property type="term" value="F:metal ion binding"/>
    <property type="evidence" value="ECO:0007669"/>
    <property type="project" value="UniProtKB-KW"/>
</dbReference>
<evidence type="ECO:0000313" key="4">
    <source>
        <dbReference type="EMBL" id="KAF2873321.1"/>
    </source>
</evidence>
<keyword evidence="5" id="KW-1185">Reference proteome</keyword>
<reference evidence="4 5" key="1">
    <citation type="submission" date="2020-01" db="EMBL/GenBank/DDBJ databases">
        <authorList>
            <consortium name="DOE Joint Genome Institute"/>
            <person name="Haridas S."/>
            <person name="Albert R."/>
            <person name="Binder M."/>
            <person name="Bloem J."/>
            <person name="Labutti K."/>
            <person name="Salamov A."/>
            <person name="Andreopoulos B."/>
            <person name="Baker S.E."/>
            <person name="Barry K."/>
            <person name="Bills G."/>
            <person name="Bluhm B.H."/>
            <person name="Cannon C."/>
            <person name="Castanera R."/>
            <person name="Culley D.E."/>
            <person name="Daum C."/>
            <person name="Ezra D."/>
            <person name="Gonzalez J.B."/>
            <person name="Henrissat B."/>
            <person name="Kuo A."/>
            <person name="Liang C."/>
            <person name="Lipzen A."/>
            <person name="Lutzoni F."/>
            <person name="Magnuson J."/>
            <person name="Mondo S."/>
            <person name="Nolan M."/>
            <person name="Ohm R."/>
            <person name="Pangilinan J."/>
            <person name="Park H.-J.H."/>
            <person name="Ramirez L."/>
            <person name="Alfaro M."/>
            <person name="Sun H."/>
            <person name="Tritt A."/>
            <person name="Yoshinaga Y."/>
            <person name="Zwiers L.-H.L."/>
            <person name="Turgeon B.G."/>
            <person name="Goodwin S.B."/>
            <person name="Spatafora J.W."/>
            <person name="Crous P.W."/>
            <person name="Grigoriev I.V."/>
        </authorList>
    </citation>
    <scope>NUCLEOTIDE SEQUENCE [LARGE SCALE GENOMIC DNA]</scope>
    <source>
        <strain evidence="4 5">CBS 611.86</strain>
    </source>
</reference>
<dbReference type="InterPro" id="IPR008922">
    <property type="entry name" value="Di-copper_centre_dom_sf"/>
</dbReference>
<comment type="caution">
    <text evidence="4">The sequence shown here is derived from an EMBL/GenBank/DDBJ whole genome shotgun (WGS) entry which is preliminary data.</text>
</comment>